<protein>
    <submittedName>
        <fullName evidence="1">Uncharacterized protein</fullName>
    </submittedName>
</protein>
<comment type="caution">
    <text evidence="1">The sequence shown here is derived from an EMBL/GenBank/DDBJ whole genome shotgun (WGS) entry which is preliminary data.</text>
</comment>
<organism evidence="1 2">
    <name type="scientific">Dryococelus australis</name>
    <dbReference type="NCBI Taxonomy" id="614101"/>
    <lineage>
        <taxon>Eukaryota</taxon>
        <taxon>Metazoa</taxon>
        <taxon>Ecdysozoa</taxon>
        <taxon>Arthropoda</taxon>
        <taxon>Hexapoda</taxon>
        <taxon>Insecta</taxon>
        <taxon>Pterygota</taxon>
        <taxon>Neoptera</taxon>
        <taxon>Polyneoptera</taxon>
        <taxon>Phasmatodea</taxon>
        <taxon>Verophasmatodea</taxon>
        <taxon>Anareolatae</taxon>
        <taxon>Phasmatidae</taxon>
        <taxon>Eurycanthinae</taxon>
        <taxon>Dryococelus</taxon>
    </lineage>
</organism>
<reference evidence="1 2" key="1">
    <citation type="submission" date="2023-02" db="EMBL/GenBank/DDBJ databases">
        <title>LHISI_Scaffold_Assembly.</title>
        <authorList>
            <person name="Stuart O.P."/>
            <person name="Cleave R."/>
            <person name="Magrath M.J.L."/>
            <person name="Mikheyev A.S."/>
        </authorList>
    </citation>
    <scope>NUCLEOTIDE SEQUENCE [LARGE SCALE GENOMIC DNA]</scope>
    <source>
        <strain evidence="1">Daus_M_001</strain>
        <tissue evidence="1">Leg muscle</tissue>
    </source>
</reference>
<evidence type="ECO:0000313" key="2">
    <source>
        <dbReference type="Proteomes" id="UP001159363"/>
    </source>
</evidence>
<dbReference type="Proteomes" id="UP001159363">
    <property type="component" value="Chromosome 2"/>
</dbReference>
<name>A0ABQ9I787_9NEOP</name>
<sequence length="400" mass="45268">MKYTTVETTNHTLRWFGPCLVRLALPHRYQLLGDFPAEREAANQSSCLCQPPKVKDYLGMLHTAMSARRNATLSIFMNDYDEQTTRDLTLSGGLYHTRFLRSRDFSASCSPNSSDRLRCPRVRYPPAKMKKKRAEQWRSGTSKTSVDVKFYENMLATVQQENFLANENNKIKLIELLVETLTAREIEVSTATGDTDGSITRCGLNKVTSHSSVVVIVDDVDLLPGRGNIEDKVYSSRQLQELPFSGSILFIHSFIGCDTACAIFNKKKLSILKCFLKMPNETKAIADIFYYPSSTPDVVAQAGEETFLTMYQAPPSKRYLNNYRYNSFMKSFTKLKANLTSLPPTKGTAKQHSVRVYLQTQQWLDNDSLNPARWGWVRDDSGVLDPVKTTYPMAPNSVLI</sequence>
<dbReference type="EMBL" id="JARBHB010000002">
    <property type="protein sequence ID" value="KAJ8892514.1"/>
    <property type="molecule type" value="Genomic_DNA"/>
</dbReference>
<evidence type="ECO:0000313" key="1">
    <source>
        <dbReference type="EMBL" id="KAJ8892514.1"/>
    </source>
</evidence>
<proteinExistence type="predicted"/>
<accession>A0ABQ9I787</accession>
<gene>
    <name evidence="1" type="ORF">PR048_005095</name>
</gene>
<keyword evidence="2" id="KW-1185">Reference proteome</keyword>